<feature type="domain" description="Transposase IS801/IS1294" evidence="1">
    <location>
        <begin position="138"/>
        <end position="305"/>
    </location>
</feature>
<accession>A0A0V8QJC9</accession>
<sequence length="382" mass="45270">MNILQKIFKEHYEEMIYTLHPRQSVTENVDKMINCGDPSFGGTMYGCPHCGKLKFVPFRCHSRFCPTCGNLYAMRRTTSMSFKLVNVTHRHCVFTIDKNLRQFFLDDRTLLDCLFHAVNSVVSHMFYKQNKSMNFTPGFIMVLHTFGRDLKWNPHIHCLISEGGYSDNGFWRNVNYFNYTYLRNAFRTALLNEMEAKVGSSFKKVKALCYREHKEGFYVYAKPNKCDPNTVVKYIGRYLGRPVIATSRIDKYDGDFVTFHYNRHEDDKYVEENIPVIEFIQRLIQHIPEKHYKMIRYGGLYARHREIDKKLHRAISREKHSVYRSFNKWRTAILSAFGYDTLKCECGTTMLFLELYFNHKRVSLEEMYEKAMSRSRGRRSSA</sequence>
<dbReference type="InterPro" id="IPR026889">
    <property type="entry name" value="Zn_Tnp"/>
</dbReference>
<evidence type="ECO:0000259" key="2">
    <source>
        <dbReference type="Pfam" id="PF14319"/>
    </source>
</evidence>
<dbReference type="AlphaFoldDB" id="A0A0V8QJC9"/>
<dbReference type="Pfam" id="PF14319">
    <property type="entry name" value="Zn_Tnp_IS91"/>
    <property type="match status" value="1"/>
</dbReference>
<dbReference type="GO" id="GO:0004803">
    <property type="term" value="F:transposase activity"/>
    <property type="evidence" value="ECO:0007669"/>
    <property type="project" value="InterPro"/>
</dbReference>
<dbReference type="InterPro" id="IPR007069">
    <property type="entry name" value="Transposase_32"/>
</dbReference>
<evidence type="ECO:0000313" key="4">
    <source>
        <dbReference type="Proteomes" id="UP000054874"/>
    </source>
</evidence>
<dbReference type="STRING" id="290052.ASU35_17080"/>
<feature type="domain" description="Transposase zinc-binding" evidence="2">
    <location>
        <begin position="7"/>
        <end position="96"/>
    </location>
</feature>
<protein>
    <submittedName>
        <fullName evidence="3">Uncharacterized protein</fullName>
    </submittedName>
</protein>
<keyword evidence="4" id="KW-1185">Reference proteome</keyword>
<name>A0A0V8QJC9_9FIRM</name>
<dbReference type="EMBL" id="LNAM01000023">
    <property type="protein sequence ID" value="KSV60342.1"/>
    <property type="molecule type" value="Genomic_DNA"/>
</dbReference>
<dbReference type="PANTHER" id="PTHR37023:SF1">
    <property type="entry name" value="ISSOD25 TRANSPOSASE TNPA_ISSOD25"/>
    <property type="match status" value="1"/>
</dbReference>
<dbReference type="PANTHER" id="PTHR37023">
    <property type="entry name" value="TRANSPOSASE"/>
    <property type="match status" value="1"/>
</dbReference>
<dbReference type="GO" id="GO:0003677">
    <property type="term" value="F:DNA binding"/>
    <property type="evidence" value="ECO:0007669"/>
    <property type="project" value="InterPro"/>
</dbReference>
<dbReference type="RefSeq" id="WP_058351452.1">
    <property type="nucleotide sequence ID" value="NZ_CABMMD010000023.1"/>
</dbReference>
<evidence type="ECO:0000259" key="1">
    <source>
        <dbReference type="Pfam" id="PF04986"/>
    </source>
</evidence>
<evidence type="ECO:0000313" key="3">
    <source>
        <dbReference type="EMBL" id="KSV60342.1"/>
    </source>
</evidence>
<reference evidence="3 4" key="1">
    <citation type="submission" date="2015-11" db="EMBL/GenBank/DDBJ databases">
        <title>Butyribacter intestini gen. nov., sp. nov., a butyric acid-producing bacterium of the family Lachnospiraceae isolated from the human faeces.</title>
        <authorList>
            <person name="Zou Y."/>
            <person name="Xue W."/>
            <person name="Luo G."/>
            <person name="Lv M."/>
        </authorList>
    </citation>
    <scope>NUCLEOTIDE SEQUENCE [LARGE SCALE GENOMIC DNA]</scope>
    <source>
        <strain evidence="3 4">ACET-33324</strain>
    </source>
</reference>
<proteinExistence type="predicted"/>
<dbReference type="Proteomes" id="UP000054874">
    <property type="component" value="Unassembled WGS sequence"/>
</dbReference>
<organism evidence="3 4">
    <name type="scientific">Acetivibrio ethanolgignens</name>
    <dbReference type="NCBI Taxonomy" id="290052"/>
    <lineage>
        <taxon>Bacteria</taxon>
        <taxon>Bacillati</taxon>
        <taxon>Bacillota</taxon>
        <taxon>Clostridia</taxon>
        <taxon>Eubacteriales</taxon>
        <taxon>Oscillospiraceae</taxon>
        <taxon>Acetivibrio</taxon>
    </lineage>
</organism>
<gene>
    <name evidence="3" type="ORF">ASU35_17080</name>
</gene>
<dbReference type="GO" id="GO:0006313">
    <property type="term" value="P:DNA transposition"/>
    <property type="evidence" value="ECO:0007669"/>
    <property type="project" value="InterPro"/>
</dbReference>
<dbReference type="Pfam" id="PF04986">
    <property type="entry name" value="Y2_Tnp"/>
    <property type="match status" value="1"/>
</dbReference>
<comment type="caution">
    <text evidence="3">The sequence shown here is derived from an EMBL/GenBank/DDBJ whole genome shotgun (WGS) entry which is preliminary data.</text>
</comment>